<protein>
    <recommendedName>
        <fullName evidence="6">CCHC-type domain-containing protein</fullName>
    </recommendedName>
</protein>
<accession>A0A814VWM5</accession>
<dbReference type="Proteomes" id="UP000663845">
    <property type="component" value="Unassembled WGS sequence"/>
</dbReference>
<feature type="region of interest" description="Disordered" evidence="2">
    <location>
        <begin position="195"/>
        <end position="214"/>
    </location>
</feature>
<feature type="compositionally biased region" description="Polar residues" evidence="2">
    <location>
        <begin position="8"/>
        <end position="55"/>
    </location>
</feature>
<comment type="caution">
    <text evidence="3">The sequence shown here is derived from an EMBL/GenBank/DDBJ whole genome shotgun (WGS) entry which is preliminary data.</text>
</comment>
<feature type="region of interest" description="Disordered" evidence="2">
    <location>
        <begin position="656"/>
        <end position="694"/>
    </location>
</feature>
<keyword evidence="1" id="KW-0175">Coiled coil</keyword>
<feature type="coiled-coil region" evidence="1">
    <location>
        <begin position="527"/>
        <end position="561"/>
    </location>
</feature>
<evidence type="ECO:0008006" key="6">
    <source>
        <dbReference type="Google" id="ProtNLM"/>
    </source>
</evidence>
<evidence type="ECO:0000256" key="1">
    <source>
        <dbReference type="SAM" id="Coils"/>
    </source>
</evidence>
<feature type="compositionally biased region" description="Polar residues" evidence="2">
    <location>
        <begin position="684"/>
        <end position="694"/>
    </location>
</feature>
<evidence type="ECO:0000313" key="5">
    <source>
        <dbReference type="Proteomes" id="UP000663845"/>
    </source>
</evidence>
<dbReference type="Proteomes" id="UP000663844">
    <property type="component" value="Unassembled WGS sequence"/>
</dbReference>
<feature type="compositionally biased region" description="Low complexity" evidence="2">
    <location>
        <begin position="657"/>
        <end position="683"/>
    </location>
</feature>
<evidence type="ECO:0000313" key="3">
    <source>
        <dbReference type="EMBL" id="CAF1193630.1"/>
    </source>
</evidence>
<reference evidence="3" key="1">
    <citation type="submission" date="2021-02" db="EMBL/GenBank/DDBJ databases">
        <authorList>
            <person name="Nowell W R."/>
        </authorList>
    </citation>
    <scope>NUCLEOTIDE SEQUENCE</scope>
</reference>
<gene>
    <name evidence="3" type="ORF">JYZ213_LOCUS26489</name>
    <name evidence="4" type="ORF">OXD698_LOCUS32052</name>
</gene>
<proteinExistence type="predicted"/>
<feature type="compositionally biased region" description="Low complexity" evidence="2">
    <location>
        <begin position="56"/>
        <end position="70"/>
    </location>
</feature>
<name>A0A814VWM5_9BILA</name>
<dbReference type="EMBL" id="CAJOAZ010004084">
    <property type="protein sequence ID" value="CAF4043279.1"/>
    <property type="molecule type" value="Genomic_DNA"/>
</dbReference>
<feature type="region of interest" description="Disordered" evidence="2">
    <location>
        <begin position="1"/>
        <end position="84"/>
    </location>
</feature>
<dbReference type="AlphaFoldDB" id="A0A814VWM5"/>
<dbReference type="EMBL" id="CAJNOG010000353">
    <property type="protein sequence ID" value="CAF1193630.1"/>
    <property type="molecule type" value="Genomic_DNA"/>
</dbReference>
<evidence type="ECO:0000256" key="2">
    <source>
        <dbReference type="SAM" id="MobiDB-lite"/>
    </source>
</evidence>
<organism evidence="3 5">
    <name type="scientific">Adineta steineri</name>
    <dbReference type="NCBI Taxonomy" id="433720"/>
    <lineage>
        <taxon>Eukaryota</taxon>
        <taxon>Metazoa</taxon>
        <taxon>Spiralia</taxon>
        <taxon>Gnathifera</taxon>
        <taxon>Rotifera</taxon>
        <taxon>Eurotatoria</taxon>
        <taxon>Bdelloidea</taxon>
        <taxon>Adinetida</taxon>
        <taxon>Adinetidae</taxon>
        <taxon>Adineta</taxon>
    </lineage>
</organism>
<evidence type="ECO:0000313" key="4">
    <source>
        <dbReference type="EMBL" id="CAF4043279.1"/>
    </source>
</evidence>
<sequence>MTRPSRRVASTIQPSSPNSTVKYQDKSTSCRTPSTSKNTLRNPTSPQINNLSPVKTGSTTQVSSSGTNNSNKRRTSGINHTCSPIKMQQPIVQNIEQVNQQTTTSINSYSPTINSSPCPQYDTNDITDMEDDNNSNFTLVKHKKSNNKNKKAKTDSDPKDIPSSVTTIISNSANVISNSTSFNTASIIATESIPTINDRTHPPTDTNYTSDTSCNPNEISEQALRFAETRYAFPAFVIKFNIDVIEKNIIQHLMKHFTMNYNFDIALAGHRMKNKRELILFASNRESFAMLYDDQKWPNTIDSLMFIKIKPSHLPPQFSLMLRNVPVDMEVNDLLLETKNDYPEIISAHRITNKYNQPTTFVRIDINKVEVIEELRSKKYIYVNYIRITVTEYLAPAKVLVCNKCFRIGHFRSTCPSKIEYCRTCGEGVTNINEHKTTCNKIQCCIRCKGSHDSNDVRCPDIKMFRSALTKVLLDPSGAKHHYKQNEQPHYSQRSQQLSQVNQQHQLVNQQHQKVSYINNRNAWSTSNDTNTKIDELSNKINKLDSNLNRLIDLNNKYLDQFNNIQTVVERHQHITELQQADISFQHDFTSQFISPICQMIIEVIPMLVKQNTINNNTLLCPSLTNLCDKLAGELSNWTNKFAQTESLKTKLIMNYNNKNQGSPSTNNNNNRNNNISSTSSNNVQQHHLQTSNQ</sequence>